<keyword evidence="17" id="KW-0496">Mitochondrion</keyword>
<dbReference type="GO" id="GO:0051538">
    <property type="term" value="F:3 iron, 4 sulfur cluster binding"/>
    <property type="evidence" value="ECO:0007669"/>
    <property type="project" value="UniProtKB-KW"/>
</dbReference>
<feature type="compositionally biased region" description="Low complexity" evidence="18">
    <location>
        <begin position="915"/>
        <end position="931"/>
    </location>
</feature>
<comment type="cofactor">
    <cofactor evidence="17">
        <name>[4Fe-4S] cluster</name>
        <dbReference type="ChEBI" id="CHEBI:49883"/>
    </cofactor>
    <text evidence="17">Binds 1 [4Fe-4S] cluster.</text>
</comment>
<dbReference type="OrthoDB" id="1696654at2759"/>
<evidence type="ECO:0000256" key="15">
    <source>
        <dbReference type="ARBA" id="ARBA00023291"/>
    </source>
</evidence>
<evidence type="ECO:0000256" key="13">
    <source>
        <dbReference type="ARBA" id="ARBA00023004"/>
    </source>
</evidence>
<comment type="subcellular location">
    <subcellularLocation>
        <location evidence="1 17">Mitochondrion inner membrane</location>
        <topology evidence="1 17">Peripheral membrane protein</topology>
        <orientation evidence="1 17">Matrix side</orientation>
    </subcellularLocation>
</comment>
<keyword evidence="9 17" id="KW-0001">2Fe-2S</keyword>
<accession>A0A7R8H451</accession>
<dbReference type="NCBIfam" id="TIGR00384">
    <property type="entry name" value="dhsB"/>
    <property type="match status" value="1"/>
</dbReference>
<dbReference type="InterPro" id="IPR050573">
    <property type="entry name" value="SDH/FRD_Iron-Sulfur"/>
</dbReference>
<dbReference type="InterPro" id="IPR012675">
    <property type="entry name" value="Beta-grasp_dom_sf"/>
</dbReference>
<dbReference type="EC" id="1.3.5.1" evidence="4 17"/>
<dbReference type="EMBL" id="HG994593">
    <property type="protein sequence ID" value="CAF2853233.1"/>
    <property type="molecule type" value="Genomic_DNA"/>
</dbReference>
<dbReference type="InterPro" id="IPR036010">
    <property type="entry name" value="2Fe-2S_ferredoxin-like_sf"/>
</dbReference>
<dbReference type="GO" id="GO:0046872">
    <property type="term" value="F:metal ion binding"/>
    <property type="evidence" value="ECO:0007669"/>
    <property type="project" value="UniProtKB-KW"/>
</dbReference>
<dbReference type="InterPro" id="IPR025192">
    <property type="entry name" value="Succ_DH/fum_Rdtase_N"/>
</dbReference>
<dbReference type="InterPro" id="IPR017896">
    <property type="entry name" value="4Fe4S_Fe-S-bd"/>
</dbReference>
<keyword evidence="11" id="KW-0249">Electron transport</keyword>
<evidence type="ECO:0000313" key="19">
    <source>
        <dbReference type="EMBL" id="CAF2853233.1"/>
    </source>
</evidence>
<dbReference type="InterPro" id="IPR009051">
    <property type="entry name" value="Helical_ferredxn"/>
</dbReference>
<comment type="catalytic activity">
    <reaction evidence="16">
        <text>a quinone + succinate = fumarate + a quinol</text>
        <dbReference type="Rhea" id="RHEA:40523"/>
        <dbReference type="ChEBI" id="CHEBI:24646"/>
        <dbReference type="ChEBI" id="CHEBI:29806"/>
        <dbReference type="ChEBI" id="CHEBI:30031"/>
        <dbReference type="ChEBI" id="CHEBI:132124"/>
        <dbReference type="EC" id="1.3.5.1"/>
    </reaction>
</comment>
<dbReference type="PROSITE" id="PS00197">
    <property type="entry name" value="2FE2S_FER_1"/>
    <property type="match status" value="1"/>
</dbReference>
<dbReference type="Proteomes" id="UP000675881">
    <property type="component" value="Chromosome 14"/>
</dbReference>
<dbReference type="Pfam" id="PF13534">
    <property type="entry name" value="Fer4_17"/>
    <property type="match status" value="1"/>
</dbReference>
<feature type="region of interest" description="Disordered" evidence="18">
    <location>
        <begin position="899"/>
        <end position="931"/>
    </location>
</feature>
<evidence type="ECO:0000256" key="5">
    <source>
        <dbReference type="ARBA" id="ARBA00016766"/>
    </source>
</evidence>
<dbReference type="GO" id="GO:0051539">
    <property type="term" value="F:4 iron, 4 sulfur cluster binding"/>
    <property type="evidence" value="ECO:0007669"/>
    <property type="project" value="UniProtKB-KW"/>
</dbReference>
<dbReference type="AlphaFoldDB" id="A0A7R8H451"/>
<feature type="region of interest" description="Disordered" evidence="18">
    <location>
        <begin position="1001"/>
        <end position="1124"/>
    </location>
</feature>
<feature type="compositionally biased region" description="Basic and acidic residues" evidence="18">
    <location>
        <begin position="395"/>
        <end position="408"/>
    </location>
</feature>
<reference evidence="19" key="1">
    <citation type="submission" date="2021-02" db="EMBL/GenBank/DDBJ databases">
        <authorList>
            <person name="Bekaert M."/>
        </authorList>
    </citation>
    <scope>NUCLEOTIDE SEQUENCE</scope>
    <source>
        <strain evidence="19">IoA-00</strain>
    </source>
</reference>
<comment type="function">
    <text evidence="17">Iron-sulfur protein (IP) subunit of succinate dehydrogenase (SDH) that is involved in complex II of the mitochondrial electron transport chain and is responsible for transferring electrons from succinate to ubiquinone (coenzyme Q).</text>
</comment>
<comment type="pathway">
    <text evidence="2 17">Carbohydrate metabolism; tricarboxylic acid cycle; fumarate from succinate (eukaryal route): step 1/1.</text>
</comment>
<dbReference type="NCBIfam" id="NF004616">
    <property type="entry name" value="PRK05950.1"/>
    <property type="match status" value="1"/>
</dbReference>
<evidence type="ECO:0000256" key="16">
    <source>
        <dbReference type="ARBA" id="ARBA00049220"/>
    </source>
</evidence>
<dbReference type="PROSITE" id="PS51085">
    <property type="entry name" value="2FE2S_FER_2"/>
    <property type="match status" value="1"/>
</dbReference>
<dbReference type="SUPFAM" id="SSF54292">
    <property type="entry name" value="2Fe-2S ferredoxin-like"/>
    <property type="match status" value="1"/>
</dbReference>
<dbReference type="InterPro" id="IPR011993">
    <property type="entry name" value="PH-like_dom_sf"/>
</dbReference>
<name>A0A7R8H451_LEPSM</name>
<keyword evidence="14 17" id="KW-0411">Iron-sulfur</keyword>
<feature type="compositionally biased region" description="Polar residues" evidence="18">
    <location>
        <begin position="413"/>
        <end position="430"/>
    </location>
</feature>
<dbReference type="InterPro" id="IPR006058">
    <property type="entry name" value="2Fe2S_fd_BS"/>
</dbReference>
<keyword evidence="7 17" id="KW-0004">4Fe-4S</keyword>
<dbReference type="InterPro" id="IPR001041">
    <property type="entry name" value="2Fe-2S_ferredoxin-type"/>
</dbReference>
<evidence type="ECO:0000256" key="7">
    <source>
        <dbReference type="ARBA" id="ARBA00022485"/>
    </source>
</evidence>
<feature type="compositionally biased region" description="Basic residues" evidence="18">
    <location>
        <begin position="506"/>
        <end position="520"/>
    </location>
</feature>
<evidence type="ECO:0000256" key="10">
    <source>
        <dbReference type="ARBA" id="ARBA00022723"/>
    </source>
</evidence>
<sequence>MMNGALRSTSKLLLSNASPLHNVGLRGAAQAATSQEGVTGLRTDKKPKVQEYKVNLSDCGPMVLDALIKIKNEIDPTLTFRRSCREGICGSCSMNIGGVNTLACITKIDPNPAKAIKIYPLPHIIVSIQPWLQREDESSTSEGNLQILQSVEDRAKLDGLYECILCACCSTSCPSYWWNGDRYLGPAVLMQAYRWMIDSRDSATHERMDKLRDPFSVYRCHTIMNCTKTCPKGLNPGKAIAEIKKLLGGVADKGKPGLDGTAPITQAISTRLAKKAEGDSSTTVEVLKKQYQDQIERIIHDKNGQVQSITKSYIPSSNEREVRNFKKLEREKSFDEARNAVQSQIEKIFEKAKNNSNKPLSPKLNIIKYGLPTPLTLIRPPIQSYPEEEEYDLENNERHDFQSPEHLRMPVPSSLNQRMLQKSNMSSTSPIEPRSKRSSSVESGILPPPPPPLLISSTSTDNVHFSSPDIIQKESVPEEPEELPPPPLEIVNKSPPRTTTFIKMNGHQRRPSFLQKKRRSSTSSSSSSSTCSCEEVIRKKPVKKPPPRPKPKPFSHQDTQDQSVNNVEYLGALPLSEKASDLGSLQVPLKRQQKCFLDIDSNGMKITFPGKDAEFTYNPFPTIAVWAAIRFIHRQKPDAKHNAFAFLPLISDPSDKEKNTLFHDLSIDELVYTQKNVYHPPLFACIMRQHGVSRKLECHGFVCDTKEDAISIAADLFKCLMSSVEIQTKKPKRRNSTVSSKSSSISVVSSRLRKNRSLRQSKRINNSIARLAMPRSRSFMNVNGQYNLQDLFKELRDKEGIESVDDVLRLVISPHGMSFNKIPPMYRDLLMKLVMSMSKDEIFIRSKNIMMEELKKSKKKKKGFLLGKRKKSTSIKAKDLDKELKKLTIGNPVPIDLDQIQNPFNPHPTPLPVPLKKMSSTNNKLSLSNSRRISSGESEYKSCSECGYTSVCGTLCSCSGMEESSSLPSASRKSNSNPSSNCTCKDCDESLSIYCSSCTSVHSDDEEDDDEKMSMDSVVDKDWSKKKLSSSSNASSSSSPGKSDELFVNSSTYTEFETEDSHGKTMSSDSLSSSSSSYSSSHCDSLSGEHPQKLHRKSDGSVIYKGPRPAYSESNMQNSLGYLP</sequence>
<evidence type="ECO:0000256" key="2">
    <source>
        <dbReference type="ARBA" id="ARBA00004788"/>
    </source>
</evidence>
<evidence type="ECO:0000256" key="18">
    <source>
        <dbReference type="SAM" id="MobiDB-lite"/>
    </source>
</evidence>
<evidence type="ECO:0000256" key="1">
    <source>
        <dbReference type="ARBA" id="ARBA00004443"/>
    </source>
</evidence>
<dbReference type="GO" id="GO:0022904">
    <property type="term" value="P:respiratory electron transport chain"/>
    <property type="evidence" value="ECO:0007669"/>
    <property type="project" value="TreeGrafter"/>
</dbReference>
<evidence type="ECO:0000256" key="4">
    <source>
        <dbReference type="ARBA" id="ARBA00012792"/>
    </source>
</evidence>
<keyword evidence="12 19" id="KW-0560">Oxidoreductase</keyword>
<keyword evidence="8" id="KW-0816">Tricarboxylic acid cycle</keyword>
<feature type="compositionally biased region" description="Polar residues" evidence="18">
    <location>
        <begin position="1112"/>
        <end position="1124"/>
    </location>
</feature>
<dbReference type="PANTHER" id="PTHR11921:SF29">
    <property type="entry name" value="SUCCINATE DEHYDROGENASE [UBIQUINONE] IRON-SULFUR SUBUNIT, MITOCHONDRIAL"/>
    <property type="match status" value="1"/>
</dbReference>
<dbReference type="SUPFAM" id="SSF50729">
    <property type="entry name" value="PH domain-like"/>
    <property type="match status" value="1"/>
</dbReference>
<dbReference type="FunFam" id="1.10.1060.10:FF:000001">
    <property type="entry name" value="Succinate dehydrogenase iron-sulfur subunit SdhB"/>
    <property type="match status" value="1"/>
</dbReference>
<keyword evidence="17" id="KW-0999">Mitochondrion inner membrane</keyword>
<comment type="cofactor">
    <cofactor evidence="17">
        <name>[2Fe-2S] cluster</name>
        <dbReference type="ChEBI" id="CHEBI:190135"/>
    </cofactor>
    <text evidence="17">Binds 1 [2Fe-2S] cluster.</text>
</comment>
<keyword evidence="15 17" id="KW-0003">3Fe-4S</keyword>
<dbReference type="InterPro" id="IPR017900">
    <property type="entry name" value="4Fe4S_Fe_S_CS"/>
</dbReference>
<dbReference type="GO" id="GO:0051537">
    <property type="term" value="F:2 iron, 2 sulfur cluster binding"/>
    <property type="evidence" value="ECO:0007669"/>
    <property type="project" value="UniProtKB-KW"/>
</dbReference>
<proteinExistence type="inferred from homology"/>
<evidence type="ECO:0000256" key="17">
    <source>
        <dbReference type="RuleBase" id="RU361237"/>
    </source>
</evidence>
<keyword evidence="13 17" id="KW-0408">Iron</keyword>
<keyword evidence="17" id="KW-0472">Membrane</keyword>
<feature type="region of interest" description="Disordered" evidence="18">
    <location>
        <begin position="389"/>
        <end position="563"/>
    </location>
</feature>
<dbReference type="PROSITE" id="PS00198">
    <property type="entry name" value="4FE4S_FER_1"/>
    <property type="match status" value="1"/>
</dbReference>
<evidence type="ECO:0000256" key="12">
    <source>
        <dbReference type="ARBA" id="ARBA00023002"/>
    </source>
</evidence>
<dbReference type="PANTHER" id="PTHR11921">
    <property type="entry name" value="SUCCINATE DEHYDROGENASE IRON-SULFUR PROTEIN"/>
    <property type="match status" value="1"/>
</dbReference>
<dbReference type="GO" id="GO:0008177">
    <property type="term" value="F:succinate dehydrogenase (quinone) activity"/>
    <property type="evidence" value="ECO:0007669"/>
    <property type="project" value="UniProtKB-EC"/>
</dbReference>
<keyword evidence="6" id="KW-0813">Transport</keyword>
<evidence type="ECO:0000256" key="3">
    <source>
        <dbReference type="ARBA" id="ARBA00009433"/>
    </source>
</evidence>
<keyword evidence="10 17" id="KW-0479">Metal-binding</keyword>
<dbReference type="SUPFAM" id="SSF46548">
    <property type="entry name" value="alpha-helical ferredoxin"/>
    <property type="match status" value="1"/>
</dbReference>
<evidence type="ECO:0000256" key="8">
    <source>
        <dbReference type="ARBA" id="ARBA00022532"/>
    </source>
</evidence>
<dbReference type="UniPathway" id="UPA00223">
    <property type="reaction ID" value="UER01006"/>
</dbReference>
<comment type="cofactor">
    <cofactor evidence="17">
        <name>[3Fe-4S] cluster</name>
        <dbReference type="ChEBI" id="CHEBI:21137"/>
    </cofactor>
    <text evidence="17">Binds 1 [3Fe-4S] cluster.</text>
</comment>
<feature type="compositionally biased region" description="Polar residues" evidence="18">
    <location>
        <begin position="455"/>
        <end position="465"/>
    </location>
</feature>
<dbReference type="Gene3D" id="1.10.1060.10">
    <property type="entry name" value="Alpha-helical ferredoxin"/>
    <property type="match status" value="1"/>
</dbReference>
<protein>
    <recommendedName>
        <fullName evidence="5 17">Succinate dehydrogenase [ubiquinone] iron-sulfur subunit, mitochondrial</fullName>
        <ecNumber evidence="4 17">1.3.5.1</ecNumber>
    </recommendedName>
</protein>
<gene>
    <name evidence="19" type="ORF">LSAA_4846</name>
</gene>
<feature type="compositionally biased region" description="Low complexity" evidence="18">
    <location>
        <begin position="1029"/>
        <end position="1041"/>
    </location>
</feature>
<dbReference type="Pfam" id="PF13085">
    <property type="entry name" value="Fer2_3"/>
    <property type="match status" value="1"/>
</dbReference>
<keyword evidence="20" id="KW-1185">Reference proteome</keyword>
<feature type="compositionally biased region" description="Low complexity" evidence="18">
    <location>
        <begin position="1067"/>
        <end position="1086"/>
    </location>
</feature>
<feature type="compositionally biased region" description="Basic residues" evidence="18">
    <location>
        <begin position="539"/>
        <end position="553"/>
    </location>
</feature>
<organism evidence="19 20">
    <name type="scientific">Lepeophtheirus salmonis</name>
    <name type="common">Salmon louse</name>
    <name type="synonym">Caligus salmonis</name>
    <dbReference type="NCBI Taxonomy" id="72036"/>
    <lineage>
        <taxon>Eukaryota</taxon>
        <taxon>Metazoa</taxon>
        <taxon>Ecdysozoa</taxon>
        <taxon>Arthropoda</taxon>
        <taxon>Crustacea</taxon>
        <taxon>Multicrustacea</taxon>
        <taxon>Hexanauplia</taxon>
        <taxon>Copepoda</taxon>
        <taxon>Siphonostomatoida</taxon>
        <taxon>Caligidae</taxon>
        <taxon>Lepeophtheirus</taxon>
    </lineage>
</organism>
<evidence type="ECO:0000256" key="11">
    <source>
        <dbReference type="ARBA" id="ARBA00022982"/>
    </source>
</evidence>
<dbReference type="GO" id="GO:0006099">
    <property type="term" value="P:tricarboxylic acid cycle"/>
    <property type="evidence" value="ECO:0007669"/>
    <property type="project" value="UniProtKB-UniPathway"/>
</dbReference>
<dbReference type="GO" id="GO:0005743">
    <property type="term" value="C:mitochondrial inner membrane"/>
    <property type="evidence" value="ECO:0007669"/>
    <property type="project" value="UniProtKB-SubCell"/>
</dbReference>
<dbReference type="InterPro" id="IPR004489">
    <property type="entry name" value="Succ_DH/fum_Rdtase_Fe-S"/>
</dbReference>
<dbReference type="PROSITE" id="PS51379">
    <property type="entry name" value="4FE4S_FER_2"/>
    <property type="match status" value="1"/>
</dbReference>
<dbReference type="Gene3D" id="2.30.29.30">
    <property type="entry name" value="Pleckstrin-homology domain (PH domain)/Phosphotyrosine-binding domain (PTB)"/>
    <property type="match status" value="1"/>
</dbReference>
<evidence type="ECO:0000256" key="6">
    <source>
        <dbReference type="ARBA" id="ARBA00022448"/>
    </source>
</evidence>
<feature type="compositionally biased region" description="Basic and acidic residues" evidence="18">
    <location>
        <begin position="1012"/>
        <end position="1025"/>
    </location>
</feature>
<evidence type="ECO:0000256" key="9">
    <source>
        <dbReference type="ARBA" id="ARBA00022714"/>
    </source>
</evidence>
<comment type="similarity">
    <text evidence="3 17">Belongs to the succinate dehydrogenase/fumarate reductase iron-sulfur protein family.</text>
</comment>
<dbReference type="Gene3D" id="3.10.20.30">
    <property type="match status" value="1"/>
</dbReference>
<evidence type="ECO:0000256" key="14">
    <source>
        <dbReference type="ARBA" id="ARBA00023014"/>
    </source>
</evidence>
<dbReference type="GO" id="GO:0009055">
    <property type="term" value="F:electron transfer activity"/>
    <property type="evidence" value="ECO:0007669"/>
    <property type="project" value="InterPro"/>
</dbReference>
<evidence type="ECO:0000313" key="20">
    <source>
        <dbReference type="Proteomes" id="UP000675881"/>
    </source>
</evidence>
<feature type="compositionally biased region" description="Low complexity" evidence="18">
    <location>
        <begin position="521"/>
        <end position="533"/>
    </location>
</feature>